<gene>
    <name evidence="3" type="ORF">SAMN05421872_11774</name>
</gene>
<feature type="compositionally biased region" description="Low complexity" evidence="1">
    <location>
        <begin position="37"/>
        <end position="63"/>
    </location>
</feature>
<reference evidence="3 4" key="1">
    <citation type="submission" date="2016-10" db="EMBL/GenBank/DDBJ databases">
        <authorList>
            <person name="de Groot N.N."/>
        </authorList>
    </citation>
    <scope>NUCLEOTIDE SEQUENCE [LARGE SCALE GENOMIC DNA]</scope>
    <source>
        <strain evidence="3 4">CGMCC 4.6858</strain>
    </source>
</reference>
<sequence>MLTLRGRRALSLLALPLLVALTSCGSDASDPRVASLPPTASTPAATTPPAGAPTGSPTGASAGQGDRRPVFRVDDSPERRATIWNAYNTCLLENGAKAPTGDGPAVALGANGEGDPGVLVDYPAPPEAQAACLQLEPVQPPALEAATNPDFHEQRQAYVQCLQDGGLWVTLLTDDQLDWTYSEGHSVPDDSAELEQTCLVQAFGAA</sequence>
<feature type="chain" id="PRO_5043881806" description="Septum formation" evidence="2">
    <location>
        <begin position="29"/>
        <end position="206"/>
    </location>
</feature>
<feature type="region of interest" description="Disordered" evidence="1">
    <location>
        <begin position="27"/>
        <end position="75"/>
    </location>
</feature>
<dbReference type="PROSITE" id="PS51257">
    <property type="entry name" value="PROKAR_LIPOPROTEIN"/>
    <property type="match status" value="1"/>
</dbReference>
<dbReference type="OrthoDB" id="3401652at2"/>
<dbReference type="RefSeq" id="WP_090860827.1">
    <property type="nucleotide sequence ID" value="NZ_FMZM01000017.1"/>
</dbReference>
<proteinExistence type="predicted"/>
<evidence type="ECO:0000256" key="2">
    <source>
        <dbReference type="SAM" id="SignalP"/>
    </source>
</evidence>
<name>A0A1G7B8U9_9ACTN</name>
<dbReference type="STRING" id="1045774.SAMN05421872_11774"/>
<dbReference type="AlphaFoldDB" id="A0A1G7B8U9"/>
<evidence type="ECO:0000256" key="1">
    <source>
        <dbReference type="SAM" id="MobiDB-lite"/>
    </source>
</evidence>
<protein>
    <recommendedName>
        <fullName evidence="5">Septum formation</fullName>
    </recommendedName>
</protein>
<keyword evidence="4" id="KW-1185">Reference proteome</keyword>
<feature type="signal peptide" evidence="2">
    <location>
        <begin position="1"/>
        <end position="28"/>
    </location>
</feature>
<feature type="compositionally biased region" description="Basic and acidic residues" evidence="1">
    <location>
        <begin position="65"/>
        <end position="75"/>
    </location>
</feature>
<accession>A0A1G7B8U9</accession>
<dbReference type="Proteomes" id="UP000199034">
    <property type="component" value="Unassembled WGS sequence"/>
</dbReference>
<dbReference type="EMBL" id="FMZM01000017">
    <property type="protein sequence ID" value="SDE23277.1"/>
    <property type="molecule type" value="Genomic_DNA"/>
</dbReference>
<keyword evidence="2" id="KW-0732">Signal</keyword>
<evidence type="ECO:0000313" key="3">
    <source>
        <dbReference type="EMBL" id="SDE23277.1"/>
    </source>
</evidence>
<evidence type="ECO:0000313" key="4">
    <source>
        <dbReference type="Proteomes" id="UP000199034"/>
    </source>
</evidence>
<organism evidence="3 4">
    <name type="scientific">Nocardioides lianchengensis</name>
    <dbReference type="NCBI Taxonomy" id="1045774"/>
    <lineage>
        <taxon>Bacteria</taxon>
        <taxon>Bacillati</taxon>
        <taxon>Actinomycetota</taxon>
        <taxon>Actinomycetes</taxon>
        <taxon>Propionibacteriales</taxon>
        <taxon>Nocardioidaceae</taxon>
        <taxon>Nocardioides</taxon>
    </lineage>
</organism>
<evidence type="ECO:0008006" key="5">
    <source>
        <dbReference type="Google" id="ProtNLM"/>
    </source>
</evidence>